<name>A0A7Y6IW30_9ACTN</name>
<dbReference type="PROSITE" id="PS50082">
    <property type="entry name" value="WD_REPEATS_2"/>
    <property type="match status" value="2"/>
</dbReference>
<dbReference type="SMART" id="SM00320">
    <property type="entry name" value="WD40"/>
    <property type="match status" value="2"/>
</dbReference>
<dbReference type="Gene3D" id="2.130.10.10">
    <property type="entry name" value="YVTN repeat-like/Quinoprotein amine dehydrogenase"/>
    <property type="match status" value="1"/>
</dbReference>
<protein>
    <recommendedName>
        <fullName evidence="4">WD domain-containing protein, G-beta repeat-containing protein</fullName>
    </recommendedName>
</protein>
<feature type="repeat" description="WD" evidence="1">
    <location>
        <begin position="16"/>
        <end position="57"/>
    </location>
</feature>
<dbReference type="PANTHER" id="PTHR19879:SF9">
    <property type="entry name" value="TRANSCRIPTION INITIATION FACTOR TFIID SUBUNIT 5"/>
    <property type="match status" value="1"/>
</dbReference>
<evidence type="ECO:0000313" key="2">
    <source>
        <dbReference type="EMBL" id="NUW45133.1"/>
    </source>
</evidence>
<dbReference type="PANTHER" id="PTHR19879">
    <property type="entry name" value="TRANSCRIPTION INITIATION FACTOR TFIID"/>
    <property type="match status" value="1"/>
</dbReference>
<keyword evidence="1" id="KW-0853">WD repeat</keyword>
<dbReference type="SUPFAM" id="SSF50978">
    <property type="entry name" value="WD40 repeat-like"/>
    <property type="match status" value="1"/>
</dbReference>
<dbReference type="RefSeq" id="WP_175604621.1">
    <property type="nucleotide sequence ID" value="NZ_JABWGO010000011.1"/>
</dbReference>
<accession>A0A7Y6IW30</accession>
<feature type="repeat" description="WD" evidence="1">
    <location>
        <begin position="61"/>
        <end position="98"/>
    </location>
</feature>
<evidence type="ECO:0000256" key="1">
    <source>
        <dbReference type="PROSITE-ProRule" id="PRU00221"/>
    </source>
</evidence>
<evidence type="ECO:0000313" key="3">
    <source>
        <dbReference type="Proteomes" id="UP000546126"/>
    </source>
</evidence>
<dbReference type="Proteomes" id="UP000546126">
    <property type="component" value="Unassembled WGS sequence"/>
</dbReference>
<organism evidence="2 3">
    <name type="scientific">Nonomuraea rhodomycinica</name>
    <dbReference type="NCBI Taxonomy" id="1712872"/>
    <lineage>
        <taxon>Bacteria</taxon>
        <taxon>Bacillati</taxon>
        <taxon>Actinomycetota</taxon>
        <taxon>Actinomycetes</taxon>
        <taxon>Streptosporangiales</taxon>
        <taxon>Streptosporangiaceae</taxon>
        <taxon>Nonomuraea</taxon>
    </lineage>
</organism>
<sequence>MTGEPEQLVRLTGRTPLGHDSAAYTTAFSPDGRLLLTGSHEYAALLWDVSEPRRPVRVATLGGHQSQISAAAFSPTGDVLATGAVDESVVLWSLDAEP</sequence>
<comment type="caution">
    <text evidence="2">The sequence shown here is derived from an EMBL/GenBank/DDBJ whole genome shotgun (WGS) entry which is preliminary data.</text>
</comment>
<dbReference type="Pfam" id="PF00400">
    <property type="entry name" value="WD40"/>
    <property type="match status" value="2"/>
</dbReference>
<dbReference type="InterPro" id="IPR036322">
    <property type="entry name" value="WD40_repeat_dom_sf"/>
</dbReference>
<dbReference type="AlphaFoldDB" id="A0A7Y6IW30"/>
<proteinExistence type="predicted"/>
<dbReference type="EMBL" id="JABWGO010000011">
    <property type="protein sequence ID" value="NUW45133.1"/>
    <property type="molecule type" value="Genomic_DNA"/>
</dbReference>
<dbReference type="InterPro" id="IPR001680">
    <property type="entry name" value="WD40_rpt"/>
</dbReference>
<keyword evidence="3" id="KW-1185">Reference proteome</keyword>
<reference evidence="2 3" key="1">
    <citation type="submission" date="2020-06" db="EMBL/GenBank/DDBJ databases">
        <authorList>
            <person name="Chanama M."/>
        </authorList>
    </citation>
    <scope>NUCLEOTIDE SEQUENCE [LARGE SCALE GENOMIC DNA]</scope>
    <source>
        <strain evidence="2 3">TBRC6557</strain>
    </source>
</reference>
<dbReference type="InterPro" id="IPR015943">
    <property type="entry name" value="WD40/YVTN_repeat-like_dom_sf"/>
</dbReference>
<evidence type="ECO:0008006" key="4">
    <source>
        <dbReference type="Google" id="ProtNLM"/>
    </source>
</evidence>
<dbReference type="PROSITE" id="PS50294">
    <property type="entry name" value="WD_REPEATS_REGION"/>
    <property type="match status" value="2"/>
</dbReference>
<gene>
    <name evidence="2" type="ORF">HT134_34175</name>
</gene>